<dbReference type="EMBL" id="DOGS01000202">
    <property type="protein sequence ID" value="HBQ49227.1"/>
    <property type="molecule type" value="Genomic_DNA"/>
</dbReference>
<dbReference type="AlphaFoldDB" id="A0A059E0K7"/>
<dbReference type="Proteomes" id="UP000259173">
    <property type="component" value="Unassembled WGS sequence"/>
</dbReference>
<name>A0A059E0K7_9PROT</name>
<feature type="signal peptide" evidence="1">
    <location>
        <begin position="1"/>
        <end position="18"/>
    </location>
</feature>
<dbReference type="Proteomes" id="UP000024547">
    <property type="component" value="Unassembled WGS sequence"/>
</dbReference>
<evidence type="ECO:0000313" key="7">
    <source>
        <dbReference type="Proteomes" id="UP000263957"/>
    </source>
</evidence>
<dbReference type="EMBL" id="AWFH01000023">
    <property type="protein sequence ID" value="KCZ60438.1"/>
    <property type="molecule type" value="Genomic_DNA"/>
</dbReference>
<dbReference type="Proteomes" id="UP000263957">
    <property type="component" value="Unassembled WGS sequence"/>
</dbReference>
<accession>A0A059E0K7</accession>
<reference evidence="6 7" key="2">
    <citation type="journal article" date="2018" name="Nat. Biotechnol.">
        <title>A standardized bacterial taxonomy based on genome phylogeny substantially revises the tree of life.</title>
        <authorList>
            <person name="Parks D.H."/>
            <person name="Chuvochina M."/>
            <person name="Waite D.W."/>
            <person name="Rinke C."/>
            <person name="Skarshewski A."/>
            <person name="Chaumeil P.A."/>
            <person name="Hugenholtz P."/>
        </authorList>
    </citation>
    <scope>NUCLEOTIDE SEQUENCE [LARGE SCALE GENOMIC DNA]</scope>
    <source>
        <strain evidence="3">UBA10378</strain>
        <strain evidence="2">UBA8557</strain>
    </source>
</reference>
<dbReference type="PATRIC" id="fig|1280948.3.peg.2159"/>
<dbReference type="STRING" id="1280948.HY36_05520"/>
<evidence type="ECO:0000256" key="1">
    <source>
        <dbReference type="SAM" id="SignalP"/>
    </source>
</evidence>
<protein>
    <recommendedName>
        <fullName evidence="8">Lipoprotein</fullName>
    </recommendedName>
</protein>
<feature type="chain" id="PRO_5044537690" description="Lipoprotein" evidence="1">
    <location>
        <begin position="19"/>
        <end position="153"/>
    </location>
</feature>
<gene>
    <name evidence="2" type="ORF">DCG65_01530</name>
    <name evidence="3" type="ORF">DD728_10140</name>
    <name evidence="4" type="ORF">HY36_05520</name>
</gene>
<evidence type="ECO:0000313" key="4">
    <source>
        <dbReference type="EMBL" id="KCZ60438.1"/>
    </source>
</evidence>
<reference evidence="4 5" key="1">
    <citation type="journal article" date="2014" name="Antonie Van Leeuwenhoek">
        <title>Hyphomonas beringensis sp. nov. and Hyphomonas chukchiensis sp. nov., isolated from surface seawater of the Bering Sea and Chukchi Sea.</title>
        <authorList>
            <person name="Li C."/>
            <person name="Lai Q."/>
            <person name="Li G."/>
            <person name="Dong C."/>
            <person name="Wang J."/>
            <person name="Liao Y."/>
            <person name="Shao Z."/>
        </authorList>
    </citation>
    <scope>NUCLEOTIDE SEQUENCE [LARGE SCALE GENOMIC DNA]</scope>
    <source>
        <strain evidence="4 5">22II1-22F38</strain>
    </source>
</reference>
<evidence type="ECO:0000313" key="6">
    <source>
        <dbReference type="Proteomes" id="UP000259173"/>
    </source>
</evidence>
<evidence type="ECO:0008006" key="8">
    <source>
        <dbReference type="Google" id="ProtNLM"/>
    </source>
</evidence>
<dbReference type="eggNOG" id="ENOG5033GQY">
    <property type="taxonomic scope" value="Bacteria"/>
</dbReference>
<dbReference type="Pfam" id="PF20101">
    <property type="entry name" value="DUF6491"/>
    <property type="match status" value="1"/>
</dbReference>
<comment type="caution">
    <text evidence="4">The sequence shown here is derived from an EMBL/GenBank/DDBJ whole genome shotgun (WGS) entry which is preliminary data.</text>
</comment>
<dbReference type="OrthoDB" id="6400990at2"/>
<keyword evidence="5" id="KW-1185">Reference proteome</keyword>
<dbReference type="GeneID" id="92501179"/>
<evidence type="ECO:0000313" key="3">
    <source>
        <dbReference type="EMBL" id="HBQ49227.1"/>
    </source>
</evidence>
<organism evidence="4 5">
    <name type="scientific">Hyphomonas atlantica</name>
    <dbReference type="NCBI Taxonomy" id="1280948"/>
    <lineage>
        <taxon>Bacteria</taxon>
        <taxon>Pseudomonadati</taxon>
        <taxon>Pseudomonadota</taxon>
        <taxon>Alphaproteobacteria</taxon>
        <taxon>Hyphomonadales</taxon>
        <taxon>Hyphomonadaceae</taxon>
        <taxon>Hyphomonas</taxon>
    </lineage>
</organism>
<dbReference type="RefSeq" id="WP_035552297.1">
    <property type="nucleotide sequence ID" value="NZ_AWFH01000023.1"/>
</dbReference>
<evidence type="ECO:0000313" key="5">
    <source>
        <dbReference type="Proteomes" id="UP000024547"/>
    </source>
</evidence>
<dbReference type="PROSITE" id="PS51257">
    <property type="entry name" value="PROKAR_LIPOPROTEIN"/>
    <property type="match status" value="1"/>
</dbReference>
<keyword evidence="1" id="KW-0732">Signal</keyword>
<evidence type="ECO:0000313" key="2">
    <source>
        <dbReference type="EMBL" id="HAE93210.1"/>
    </source>
</evidence>
<proteinExistence type="predicted"/>
<sequence>MRAILISFALPTILAACATNETNDTRLRGAERYADDPRLGEEVDRICFASSIDGFSETTRDTVVLRNGRKHYLVEVFTSCAPLDHAMRIGLDSTGGCLRKSDALIVSDSMSDIGETSSFSRQRCLVNGIYEWNPDAEADAPVDDESSEEDTES</sequence>
<dbReference type="EMBL" id="DMBR01000044">
    <property type="protein sequence ID" value="HAE93210.1"/>
    <property type="molecule type" value="Genomic_DNA"/>
</dbReference>
<dbReference type="InterPro" id="IPR045500">
    <property type="entry name" value="DUF6491"/>
</dbReference>